<gene>
    <name evidence="10" type="ORF">BN3087_390026</name>
</gene>
<organism evidence="10">
    <name type="scientific">Sulfurovum sp. enrichment culture clone C5</name>
    <dbReference type="NCBI Taxonomy" id="497650"/>
    <lineage>
        <taxon>Bacteria</taxon>
        <taxon>Pseudomonadati</taxon>
        <taxon>Campylobacterota</taxon>
        <taxon>Epsilonproteobacteria</taxon>
        <taxon>Campylobacterales</taxon>
        <taxon>Sulfurovaceae</taxon>
        <taxon>Sulfurovum</taxon>
        <taxon>environmental samples</taxon>
    </lineage>
</organism>
<dbReference type="Pfam" id="PF02746">
    <property type="entry name" value="MR_MLE_N"/>
    <property type="match status" value="1"/>
</dbReference>
<feature type="binding site" evidence="7">
    <location>
        <position position="243"/>
    </location>
    <ligand>
        <name>Mg(2+)</name>
        <dbReference type="ChEBI" id="CHEBI:18420"/>
    </ligand>
</feature>
<evidence type="ECO:0000256" key="7">
    <source>
        <dbReference type="PIRSR" id="PIRSR634603-3"/>
    </source>
</evidence>
<dbReference type="EC" id="5.1.1.-" evidence="8"/>
<dbReference type="SUPFAM" id="SSF51604">
    <property type="entry name" value="Enolase C-terminal domain-like"/>
    <property type="match status" value="1"/>
</dbReference>
<dbReference type="CDD" id="cd03319">
    <property type="entry name" value="L-Ala-DL-Glu_epimerase"/>
    <property type="match status" value="1"/>
</dbReference>
<dbReference type="SFLD" id="SFLDF00009">
    <property type="entry name" value="o-succinylbenzoate_synthase"/>
    <property type="match status" value="1"/>
</dbReference>
<feature type="binding site" evidence="6">
    <location>
        <position position="321"/>
    </location>
    <ligand>
        <name>substrate</name>
    </ligand>
</feature>
<keyword evidence="3 7" id="KW-0460">Magnesium</keyword>
<feature type="binding site" evidence="6">
    <location>
        <position position="297"/>
    </location>
    <ligand>
        <name>substrate</name>
    </ligand>
</feature>
<dbReference type="InterPro" id="IPR029065">
    <property type="entry name" value="Enolase_C-like"/>
</dbReference>
<dbReference type="InterPro" id="IPR036849">
    <property type="entry name" value="Enolase-like_C_sf"/>
</dbReference>
<dbReference type="PANTHER" id="PTHR48073">
    <property type="entry name" value="O-SUCCINYLBENZOATE SYNTHASE-RELATED"/>
    <property type="match status" value="1"/>
</dbReference>
<feature type="domain" description="Mandelate racemase/muconate lactonizing enzyme C-terminal" evidence="9">
    <location>
        <begin position="141"/>
        <end position="239"/>
    </location>
</feature>
<feature type="binding site" evidence="7">
    <location>
        <position position="190"/>
    </location>
    <ligand>
        <name>Mg(2+)</name>
        <dbReference type="ChEBI" id="CHEBI:18420"/>
    </ligand>
</feature>
<evidence type="ECO:0000256" key="5">
    <source>
        <dbReference type="PIRSR" id="PIRSR634603-1"/>
    </source>
</evidence>
<dbReference type="PANTHER" id="PTHR48073:SF2">
    <property type="entry name" value="O-SUCCINYLBENZOATE SYNTHASE"/>
    <property type="match status" value="1"/>
</dbReference>
<evidence type="ECO:0000313" key="10">
    <source>
        <dbReference type="EMBL" id="CUV65575.1"/>
    </source>
</evidence>
<dbReference type="InterPro" id="IPR034603">
    <property type="entry name" value="Dipeptide_epimerase"/>
</dbReference>
<feature type="active site" description="Proton acceptor; specific for (R)-substrate epimerization" evidence="5">
    <location>
        <position position="162"/>
    </location>
</feature>
<dbReference type="EMBL" id="FAXN01000039">
    <property type="protein sequence ID" value="CUV65575.1"/>
    <property type="molecule type" value="Genomic_DNA"/>
</dbReference>
<feature type="binding site" evidence="7">
    <location>
        <position position="218"/>
    </location>
    <ligand>
        <name>Mg(2+)</name>
        <dbReference type="ChEBI" id="CHEBI:18420"/>
    </ligand>
</feature>
<dbReference type="SFLD" id="SFLDS00001">
    <property type="entry name" value="Enolase"/>
    <property type="match status" value="1"/>
</dbReference>
<keyword evidence="2 7" id="KW-0479">Metal-binding</keyword>
<dbReference type="AlphaFoldDB" id="A0A0S4XMN6"/>
<feature type="binding site" evidence="6">
    <location>
        <position position="323"/>
    </location>
    <ligand>
        <name>substrate</name>
    </ligand>
</feature>
<sequence length="356" mass="39240">MEIKSIHTNTFQSPLKTPFKTALRTVHNLEDIVIIIECKNGMLGYGEGSPTAVITGETLGTMREAIEYISGFLIGLNIQSDFDDIINIIHTKLLHNTTAKSALEIAIYDLISKYHNKPLFSFLGGDKMSFDTDITVSLNDIDKMIDDSINAVKLGYDTLKIKLGNDAKKDTNRIIEIYNALPKNITLRLDANQGWNVEQTIGIMQQIENLNIFPQLLEQPIKADNIDGLKQIRDKIKTPILADEAVFSLSQAKYILETKSADFLNIKLAKCGGISEALKIAKLAQDYNVKCMMGCMLEGPIGIVASLHVVSAMSDTITMIDLDAVALLANEPKNCSVIFDESHITLSKNSGLGITY</sequence>
<comment type="similarity">
    <text evidence="1 8">Belongs to the mandelate racemase/muconate lactonizing enzyme family.</text>
</comment>
<evidence type="ECO:0000256" key="4">
    <source>
        <dbReference type="ARBA" id="ARBA00023235"/>
    </source>
</evidence>
<evidence type="ECO:0000256" key="2">
    <source>
        <dbReference type="ARBA" id="ARBA00022723"/>
    </source>
</evidence>
<feature type="binding site" evidence="6">
    <location>
        <position position="24"/>
    </location>
    <ligand>
        <name>substrate</name>
    </ligand>
</feature>
<accession>A0A0S4XMN6</accession>
<feature type="binding site" evidence="6">
    <location>
        <position position="160"/>
    </location>
    <ligand>
        <name>substrate</name>
    </ligand>
</feature>
<dbReference type="GO" id="GO:0006518">
    <property type="term" value="P:peptide metabolic process"/>
    <property type="evidence" value="ECO:0007669"/>
    <property type="project" value="UniProtKB-ARBA"/>
</dbReference>
<name>A0A0S4XMN6_9BACT</name>
<evidence type="ECO:0000259" key="9">
    <source>
        <dbReference type="SMART" id="SM00922"/>
    </source>
</evidence>
<dbReference type="FunFam" id="3.30.390.10:FF:000009">
    <property type="entry name" value="Hydrophobic dipeptide epimerase"/>
    <property type="match status" value="1"/>
</dbReference>
<evidence type="ECO:0000256" key="3">
    <source>
        <dbReference type="ARBA" id="ARBA00022842"/>
    </source>
</evidence>
<feature type="active site" description="Proton acceptor; specific for (S)-substrate epimerization" evidence="5">
    <location>
        <position position="267"/>
    </location>
</feature>
<dbReference type="InterPro" id="IPR013342">
    <property type="entry name" value="Mandelate_racemase_C"/>
</dbReference>
<dbReference type="GO" id="GO:0046872">
    <property type="term" value="F:metal ion binding"/>
    <property type="evidence" value="ECO:0007669"/>
    <property type="project" value="UniProtKB-KW"/>
</dbReference>
<feature type="binding site" evidence="6">
    <location>
        <position position="295"/>
    </location>
    <ligand>
        <name>substrate</name>
    </ligand>
</feature>
<dbReference type="SUPFAM" id="SSF54826">
    <property type="entry name" value="Enolase N-terminal domain-like"/>
    <property type="match status" value="1"/>
</dbReference>
<evidence type="ECO:0000256" key="1">
    <source>
        <dbReference type="ARBA" id="ARBA00008031"/>
    </source>
</evidence>
<dbReference type="InterPro" id="IPR013341">
    <property type="entry name" value="Mandelate_racemase_N_dom"/>
</dbReference>
<evidence type="ECO:0000256" key="8">
    <source>
        <dbReference type="RuleBase" id="RU366006"/>
    </source>
</evidence>
<proteinExistence type="inferred from homology"/>
<evidence type="ECO:0000256" key="6">
    <source>
        <dbReference type="PIRSR" id="PIRSR634603-2"/>
    </source>
</evidence>
<dbReference type="SMART" id="SM00922">
    <property type="entry name" value="MR_MLE"/>
    <property type="match status" value="1"/>
</dbReference>
<dbReference type="SFLD" id="SFLDG00180">
    <property type="entry name" value="muconate_cycloisomerase"/>
    <property type="match status" value="1"/>
</dbReference>
<dbReference type="Pfam" id="PF13378">
    <property type="entry name" value="MR_MLE_C"/>
    <property type="match status" value="1"/>
</dbReference>
<keyword evidence="4 8" id="KW-0413">Isomerase</keyword>
<dbReference type="GO" id="GO:0016855">
    <property type="term" value="F:racemase and epimerase activity, acting on amino acids and derivatives"/>
    <property type="evidence" value="ECO:0007669"/>
    <property type="project" value="UniProtKB-UniRule"/>
</dbReference>
<feature type="binding site" evidence="6">
    <location>
        <position position="135"/>
    </location>
    <ligand>
        <name>substrate</name>
    </ligand>
</feature>
<comment type="cofactor">
    <cofactor evidence="7 8">
        <name>Mg(2+)</name>
        <dbReference type="ChEBI" id="CHEBI:18420"/>
    </cofactor>
    <text evidence="7 8">Binds 1 Mg(2+) ion per subunit.</text>
</comment>
<reference evidence="10" key="1">
    <citation type="submission" date="2015-11" db="EMBL/GenBank/DDBJ databases">
        <authorList>
            <person name="Zhang Y."/>
            <person name="Guo Z."/>
        </authorList>
    </citation>
    <scope>NUCLEOTIDE SEQUENCE</scope>
    <source>
        <strain evidence="10">BN30871</strain>
    </source>
</reference>
<protein>
    <recommendedName>
        <fullName evidence="8">Dipeptide epimerase</fullName>
        <ecNumber evidence="8">5.1.1.-</ecNumber>
    </recommendedName>
</protein>
<dbReference type="Gene3D" id="3.30.390.10">
    <property type="entry name" value="Enolase-like, N-terminal domain"/>
    <property type="match status" value="1"/>
</dbReference>
<dbReference type="InterPro" id="IPR029017">
    <property type="entry name" value="Enolase-like_N"/>
</dbReference>
<dbReference type="Gene3D" id="3.20.20.120">
    <property type="entry name" value="Enolase-like C-terminal domain"/>
    <property type="match status" value="1"/>
</dbReference>